<evidence type="ECO:0000313" key="2">
    <source>
        <dbReference type="EMBL" id="TCW30762.1"/>
    </source>
</evidence>
<keyword evidence="1" id="KW-1133">Transmembrane helix</keyword>
<reference evidence="2 3" key="1">
    <citation type="submission" date="2019-03" db="EMBL/GenBank/DDBJ databases">
        <title>Genomic Encyclopedia of Type Strains, Phase IV (KMG-IV): sequencing the most valuable type-strain genomes for metagenomic binning, comparative biology and taxonomic classification.</title>
        <authorList>
            <person name="Goeker M."/>
        </authorList>
    </citation>
    <scope>NUCLEOTIDE SEQUENCE [LARGE SCALE GENOMIC DNA]</scope>
    <source>
        <strain evidence="2 3">DSM 18507</strain>
    </source>
</reference>
<gene>
    <name evidence="2" type="ORF">EV669_10688</name>
</gene>
<evidence type="ECO:0000256" key="1">
    <source>
        <dbReference type="SAM" id="Phobius"/>
    </source>
</evidence>
<keyword evidence="3" id="KW-1185">Reference proteome</keyword>
<dbReference type="EMBL" id="SMDA01000006">
    <property type="protein sequence ID" value="TCW30762.1"/>
    <property type="molecule type" value="Genomic_DNA"/>
</dbReference>
<sequence length="82" mass="8747">MFFLAFLPQFVSTQHALAPQFILLGTVCVLLNSLVDLIAVFAANRILASGSAKAARQRLLSRCSGVTMLALSVLVAIANRES</sequence>
<feature type="transmembrane region" description="Helical" evidence="1">
    <location>
        <begin position="20"/>
        <end position="47"/>
    </location>
</feature>
<keyword evidence="1" id="KW-0472">Membrane</keyword>
<proteinExistence type="predicted"/>
<dbReference type="Proteomes" id="UP000294801">
    <property type="component" value="Unassembled WGS sequence"/>
</dbReference>
<comment type="caution">
    <text evidence="2">The sequence shown here is derived from an EMBL/GenBank/DDBJ whole genome shotgun (WGS) entry which is preliminary data.</text>
</comment>
<organism evidence="2 3">
    <name type="scientific">Gulbenkiania mobilis</name>
    <dbReference type="NCBI Taxonomy" id="397457"/>
    <lineage>
        <taxon>Bacteria</taxon>
        <taxon>Pseudomonadati</taxon>
        <taxon>Pseudomonadota</taxon>
        <taxon>Betaproteobacteria</taxon>
        <taxon>Neisseriales</taxon>
        <taxon>Chromobacteriaceae</taxon>
        <taxon>Gulbenkiania</taxon>
    </lineage>
</organism>
<name>A0ABY2CVV8_GULMO</name>
<feature type="transmembrane region" description="Helical" evidence="1">
    <location>
        <begin position="59"/>
        <end position="78"/>
    </location>
</feature>
<accession>A0ABY2CVV8</accession>
<keyword evidence="1" id="KW-0812">Transmembrane</keyword>
<protein>
    <submittedName>
        <fullName evidence="2">Uncharacterized protein</fullName>
    </submittedName>
</protein>
<evidence type="ECO:0000313" key="3">
    <source>
        <dbReference type="Proteomes" id="UP000294801"/>
    </source>
</evidence>